<dbReference type="PATRIC" id="fig|33051.4.peg.2854"/>
<organism evidence="1 2">
    <name type="scientific">Sphingomonas sanguinis</name>
    <dbReference type="NCBI Taxonomy" id="33051"/>
    <lineage>
        <taxon>Bacteria</taxon>
        <taxon>Pseudomonadati</taxon>
        <taxon>Pseudomonadota</taxon>
        <taxon>Alphaproteobacteria</taxon>
        <taxon>Sphingomonadales</taxon>
        <taxon>Sphingomonadaceae</taxon>
        <taxon>Sphingomonas</taxon>
    </lineage>
</organism>
<reference evidence="1 2" key="1">
    <citation type="journal article" date="2016" name="Front. Microbiol.">
        <title>Genomic Resource of Rice Seed Associated Bacteria.</title>
        <authorList>
            <person name="Midha S."/>
            <person name="Bansal K."/>
            <person name="Sharma S."/>
            <person name="Kumar N."/>
            <person name="Patil P.P."/>
            <person name="Chaudhry V."/>
            <person name="Patil P.B."/>
        </authorList>
    </citation>
    <scope>NUCLEOTIDE SEQUENCE [LARGE SCALE GENOMIC DNA]</scope>
    <source>
        <strain evidence="1 2">SB4</strain>
    </source>
</reference>
<sequence>MIENARKFVDDTGLIPIETDRIVRGACIRRITVCCDPANNNRLVIVADLKDGGFEVFKAGPSLSIADTVQWLQNA</sequence>
<evidence type="ECO:0000313" key="1">
    <source>
        <dbReference type="EMBL" id="KTT98678.1"/>
    </source>
</evidence>
<gene>
    <name evidence="1" type="ORF">SB4_10525</name>
</gene>
<evidence type="ECO:0000313" key="2">
    <source>
        <dbReference type="Proteomes" id="UP000074072"/>
    </source>
</evidence>
<accession>A0A147ITP4</accession>
<dbReference type="AlphaFoldDB" id="A0A147ITP4"/>
<protein>
    <submittedName>
        <fullName evidence="1">Uncharacterized protein</fullName>
    </submittedName>
</protein>
<name>A0A147ITP4_9SPHN</name>
<dbReference type="Proteomes" id="UP000074072">
    <property type="component" value="Unassembled WGS sequence"/>
</dbReference>
<dbReference type="RefSeq" id="WP_058752517.1">
    <property type="nucleotide sequence ID" value="NZ_LDTE01000063.1"/>
</dbReference>
<dbReference type="EMBL" id="LDTE01000063">
    <property type="protein sequence ID" value="KTT98678.1"/>
    <property type="molecule type" value="Genomic_DNA"/>
</dbReference>
<comment type="caution">
    <text evidence="1">The sequence shown here is derived from an EMBL/GenBank/DDBJ whole genome shotgun (WGS) entry which is preliminary data.</text>
</comment>
<proteinExistence type="predicted"/>